<sequence>MSDLAALISNPVYIKNIKGSFSIYQKSETTSAVDGSASVSGELVIEKLKKLDNGDILMVTKVDSVNVEDFNEFKYVEFLIDLKTGIKSVYVDDRKCKNGKEVEGIEAIAKL</sequence>
<comment type="caution">
    <text evidence="1">The sequence shown here is derived from an EMBL/GenBank/DDBJ whole genome shotgun (WGS) entry which is preliminary data.</text>
</comment>
<evidence type="ECO:0000313" key="2">
    <source>
        <dbReference type="Proteomes" id="UP001152885"/>
    </source>
</evidence>
<keyword evidence="2" id="KW-1185">Reference proteome</keyword>
<organism evidence="1 2">
    <name type="scientific">Candida verbasci</name>
    <dbReference type="NCBI Taxonomy" id="1227364"/>
    <lineage>
        <taxon>Eukaryota</taxon>
        <taxon>Fungi</taxon>
        <taxon>Dikarya</taxon>
        <taxon>Ascomycota</taxon>
        <taxon>Saccharomycotina</taxon>
        <taxon>Pichiomycetes</taxon>
        <taxon>Debaryomycetaceae</taxon>
        <taxon>Candida/Lodderomyces clade</taxon>
        <taxon>Candida</taxon>
    </lineage>
</organism>
<gene>
    <name evidence="1" type="ORF">CANVERA_P4535</name>
</gene>
<evidence type="ECO:0000313" key="1">
    <source>
        <dbReference type="EMBL" id="CAI5760023.1"/>
    </source>
</evidence>
<dbReference type="Proteomes" id="UP001152885">
    <property type="component" value="Unassembled WGS sequence"/>
</dbReference>
<dbReference type="AlphaFoldDB" id="A0A9W4XF23"/>
<accession>A0A9W4XF23</accession>
<protein>
    <submittedName>
        <fullName evidence="1">Uncharacterized protein</fullName>
    </submittedName>
</protein>
<proteinExistence type="predicted"/>
<reference evidence="1" key="1">
    <citation type="submission" date="2022-12" db="EMBL/GenBank/DDBJ databases">
        <authorList>
            <person name="Brejova B."/>
        </authorList>
    </citation>
    <scope>NUCLEOTIDE SEQUENCE</scope>
</reference>
<name>A0A9W4XF23_9ASCO</name>
<dbReference type="EMBL" id="CANTUO010000005">
    <property type="protein sequence ID" value="CAI5760023.1"/>
    <property type="molecule type" value="Genomic_DNA"/>
</dbReference>